<sequence length="40" mass="4070">MGGSSRRRGVVPGQDGSGRTSPSHDRGVSLGRSCRASKLG</sequence>
<organism evidence="2 3">
    <name type="scientific">Rubellimicrobium mesophilum DSM 19309</name>
    <dbReference type="NCBI Taxonomy" id="442562"/>
    <lineage>
        <taxon>Bacteria</taxon>
        <taxon>Pseudomonadati</taxon>
        <taxon>Pseudomonadota</taxon>
        <taxon>Alphaproteobacteria</taxon>
        <taxon>Rhodobacterales</taxon>
        <taxon>Roseobacteraceae</taxon>
        <taxon>Rubellimicrobium</taxon>
    </lineage>
</organism>
<keyword evidence="3" id="KW-1185">Reference proteome</keyword>
<gene>
    <name evidence="2" type="ORF">Rumeso_01654</name>
</gene>
<dbReference type="HOGENOM" id="CLU_3295954_0_0_5"/>
<protein>
    <submittedName>
        <fullName evidence="2">Uncharacterized protein</fullName>
    </submittedName>
</protein>
<dbReference type="STRING" id="442562.Rumeso_01654"/>
<evidence type="ECO:0000313" key="3">
    <source>
        <dbReference type="Proteomes" id="UP000019666"/>
    </source>
</evidence>
<name>A0A017HQN6_9RHOB</name>
<feature type="region of interest" description="Disordered" evidence="1">
    <location>
        <begin position="1"/>
        <end position="40"/>
    </location>
</feature>
<evidence type="ECO:0000313" key="2">
    <source>
        <dbReference type="EMBL" id="EYD76696.1"/>
    </source>
</evidence>
<evidence type="ECO:0000256" key="1">
    <source>
        <dbReference type="SAM" id="MobiDB-lite"/>
    </source>
</evidence>
<proteinExistence type="predicted"/>
<accession>A0A017HQN6</accession>
<comment type="caution">
    <text evidence="2">The sequence shown here is derived from an EMBL/GenBank/DDBJ whole genome shotgun (WGS) entry which is preliminary data.</text>
</comment>
<dbReference type="AlphaFoldDB" id="A0A017HQN6"/>
<dbReference type="EMBL" id="AOSK01000041">
    <property type="protein sequence ID" value="EYD76696.1"/>
    <property type="molecule type" value="Genomic_DNA"/>
</dbReference>
<reference evidence="2 3" key="1">
    <citation type="submission" date="2013-02" db="EMBL/GenBank/DDBJ databases">
        <authorList>
            <person name="Fiebig A."/>
            <person name="Goeker M."/>
            <person name="Klenk H.-P.P."/>
        </authorList>
    </citation>
    <scope>NUCLEOTIDE SEQUENCE [LARGE SCALE GENOMIC DNA]</scope>
    <source>
        <strain evidence="2 3">DSM 19309</strain>
    </source>
</reference>
<dbReference type="Proteomes" id="UP000019666">
    <property type="component" value="Unassembled WGS sequence"/>
</dbReference>